<dbReference type="InterPro" id="IPR052263">
    <property type="entry name" value="GPI_Anchor_Biosynth"/>
</dbReference>
<feature type="compositionally biased region" description="Pro residues" evidence="5">
    <location>
        <begin position="215"/>
        <end position="227"/>
    </location>
</feature>
<feature type="region of interest" description="Disordered" evidence="5">
    <location>
        <begin position="1"/>
        <end position="236"/>
    </location>
</feature>
<dbReference type="Ensembl" id="ENSMFAT00000027628.2">
    <property type="protein sequence ID" value="ENSMFAP00000002482.2"/>
    <property type="gene ID" value="ENSMFAG00000040294.2"/>
</dbReference>
<keyword evidence="9" id="KW-1185">Reference proteome</keyword>
<evidence type="ECO:0000313" key="8">
    <source>
        <dbReference type="Ensembl" id="ENSMFAP00000002482.2"/>
    </source>
</evidence>
<reference evidence="8" key="2">
    <citation type="submission" date="2025-08" db="UniProtKB">
        <authorList>
            <consortium name="Ensembl"/>
        </authorList>
    </citation>
    <scope>IDENTIFICATION</scope>
</reference>
<comment type="subcellular location">
    <subcellularLocation>
        <location evidence="1">Membrane</location>
        <topology evidence="1">Multi-pass membrane protein</topology>
    </subcellularLocation>
</comment>
<reference evidence="8 9" key="1">
    <citation type="submission" date="2013-03" db="EMBL/GenBank/DDBJ databases">
        <authorList>
            <person name="Warren W."/>
            <person name="Wilson R.K."/>
        </authorList>
    </citation>
    <scope>NUCLEOTIDE SEQUENCE</scope>
</reference>
<dbReference type="AlphaFoldDB" id="A0A2K5TR24"/>
<dbReference type="Bgee" id="ENSMFAG00000040294">
    <property type="expression patterns" value="Expressed in skeletal muscle tissue and 13 other cell types or tissues"/>
</dbReference>
<dbReference type="Pfam" id="PF08510">
    <property type="entry name" value="PIG-P"/>
    <property type="match status" value="1"/>
</dbReference>
<evidence type="ECO:0000256" key="6">
    <source>
        <dbReference type="SAM" id="Phobius"/>
    </source>
</evidence>
<dbReference type="Proteomes" id="UP000233100">
    <property type="component" value="Chromosome 3"/>
</dbReference>
<protein>
    <recommendedName>
        <fullName evidence="7">PIG-P domain-containing protein</fullName>
    </recommendedName>
</protein>
<proteinExistence type="predicted"/>
<evidence type="ECO:0000313" key="9">
    <source>
        <dbReference type="Proteomes" id="UP000233100"/>
    </source>
</evidence>
<name>A0A2K5TR24_MACFA</name>
<dbReference type="GO" id="GO:0016020">
    <property type="term" value="C:membrane"/>
    <property type="evidence" value="ECO:0007669"/>
    <property type="project" value="UniProtKB-SubCell"/>
</dbReference>
<dbReference type="GO" id="GO:0006506">
    <property type="term" value="P:GPI anchor biosynthetic process"/>
    <property type="evidence" value="ECO:0007669"/>
    <property type="project" value="TreeGrafter"/>
</dbReference>
<evidence type="ECO:0000259" key="7">
    <source>
        <dbReference type="Pfam" id="PF08510"/>
    </source>
</evidence>
<evidence type="ECO:0000256" key="3">
    <source>
        <dbReference type="ARBA" id="ARBA00022989"/>
    </source>
</evidence>
<keyword evidence="3 6" id="KW-1133">Transmembrane helix</keyword>
<dbReference type="InterPro" id="IPR013717">
    <property type="entry name" value="PIG-P"/>
</dbReference>
<accession>A0A2K5TR24</accession>
<feature type="compositionally biased region" description="Basic and acidic residues" evidence="5">
    <location>
        <begin position="54"/>
        <end position="64"/>
    </location>
</feature>
<dbReference type="VEuPathDB" id="HostDB:ENSMFAG00000040294"/>
<feature type="domain" description="PIG-P" evidence="7">
    <location>
        <begin position="346"/>
        <end position="458"/>
    </location>
</feature>
<dbReference type="PANTHER" id="PTHR46346">
    <property type="entry name" value="PHOSPHATIDYLINOSITOL N-ACETYLGLUCOSAMINYLTRANSFERASE SUBUNIT P"/>
    <property type="match status" value="1"/>
</dbReference>
<dbReference type="GeneTree" id="ENSGT00390000013771"/>
<sequence>MRRHSGDTRRHARTHTRASKALGGGRDYRRRGHARWGTRSPQTWAVTQRGGHPRGRERPAAARERGHRHKGGHEATRERGPLHQQGCQPRTGRGTGSGGMRTKRLLPPSLRHPRASLAKGHQTKGTNPLGQAIAATPPHCAGPQPMQTHSGHRSEERGVTRTHPHSPHTHGGGVECPTPPASRLQRDKVIHPGARPRAGCALTGPAAREPRRRQQPPPPLPPQPAPPALHVSRRREGVGGCAEGRCITWAGSAPAQSHPTPSFAVAIRGITPASCRPAPTQGGSSCACAKVGGVVASRPFPQVFLFSSPLRRLVGPCAENSALRWPRLSKAPGKMVENSPSPLPERAIYGFVLFLSSQFGFILYLVWAFIPESWLNSLGLTYWPQKYWAVALPVYLLITIVIAYVLLFGINMMSTSPLDSIHTITDNYAKNQQQKKYQEEAIPALRDISISEVNHMFFLAAKELYTKN</sequence>
<dbReference type="PANTHER" id="PTHR46346:SF1">
    <property type="entry name" value="PHOSPHATIDYLINOSITOL N-ACETYLGLUCOSAMINYLTRANSFERASE SUBUNIT P"/>
    <property type="match status" value="1"/>
</dbReference>
<evidence type="ECO:0000256" key="4">
    <source>
        <dbReference type="ARBA" id="ARBA00023136"/>
    </source>
</evidence>
<feature type="compositionally biased region" description="Basic and acidic residues" evidence="5">
    <location>
        <begin position="72"/>
        <end position="81"/>
    </location>
</feature>
<keyword evidence="4 6" id="KW-0472">Membrane</keyword>
<keyword evidence="2 6" id="KW-0812">Transmembrane</keyword>
<evidence type="ECO:0000256" key="5">
    <source>
        <dbReference type="SAM" id="MobiDB-lite"/>
    </source>
</evidence>
<evidence type="ECO:0000256" key="2">
    <source>
        <dbReference type="ARBA" id="ARBA00022692"/>
    </source>
</evidence>
<dbReference type="GO" id="GO:0005783">
    <property type="term" value="C:endoplasmic reticulum"/>
    <property type="evidence" value="ECO:0007669"/>
    <property type="project" value="TreeGrafter"/>
</dbReference>
<feature type="transmembrane region" description="Helical" evidence="6">
    <location>
        <begin position="387"/>
        <end position="410"/>
    </location>
</feature>
<dbReference type="STRING" id="9541.ENSMFAP00000002482"/>
<reference evidence="8" key="3">
    <citation type="submission" date="2025-09" db="UniProtKB">
        <authorList>
            <consortium name="Ensembl"/>
        </authorList>
    </citation>
    <scope>IDENTIFICATION</scope>
</reference>
<organism evidence="8 9">
    <name type="scientific">Macaca fascicularis</name>
    <name type="common">Crab-eating macaque</name>
    <name type="synonym">Cynomolgus monkey</name>
    <dbReference type="NCBI Taxonomy" id="9541"/>
    <lineage>
        <taxon>Eukaryota</taxon>
        <taxon>Metazoa</taxon>
        <taxon>Chordata</taxon>
        <taxon>Craniata</taxon>
        <taxon>Vertebrata</taxon>
        <taxon>Euteleostomi</taxon>
        <taxon>Mammalia</taxon>
        <taxon>Eutheria</taxon>
        <taxon>Euarchontoglires</taxon>
        <taxon>Primates</taxon>
        <taxon>Haplorrhini</taxon>
        <taxon>Catarrhini</taxon>
        <taxon>Cercopithecidae</taxon>
        <taxon>Cercopithecinae</taxon>
        <taxon>Macaca</taxon>
    </lineage>
</organism>
<feature type="transmembrane region" description="Helical" evidence="6">
    <location>
        <begin position="347"/>
        <end position="367"/>
    </location>
</feature>
<evidence type="ECO:0000256" key="1">
    <source>
        <dbReference type="ARBA" id="ARBA00004141"/>
    </source>
</evidence>